<dbReference type="InParanoid" id="A0A4V3SIQ1"/>
<feature type="compositionally biased region" description="Polar residues" evidence="1">
    <location>
        <begin position="11"/>
        <end position="23"/>
    </location>
</feature>
<feature type="region of interest" description="Disordered" evidence="1">
    <location>
        <begin position="71"/>
        <end position="107"/>
    </location>
</feature>
<dbReference type="EMBL" id="ML220122">
    <property type="protein sequence ID" value="TGZ80955.1"/>
    <property type="molecule type" value="Genomic_DNA"/>
</dbReference>
<keyword evidence="3" id="KW-1185">Reference proteome</keyword>
<dbReference type="Proteomes" id="UP000298138">
    <property type="component" value="Unassembled WGS sequence"/>
</dbReference>
<reference evidence="2 3" key="1">
    <citation type="submission" date="2019-04" db="EMBL/GenBank/DDBJ databases">
        <title>Comparative genomics and transcriptomics to analyze fruiting body development in filamentous ascomycetes.</title>
        <authorList>
            <consortium name="DOE Joint Genome Institute"/>
            <person name="Lutkenhaus R."/>
            <person name="Traeger S."/>
            <person name="Breuer J."/>
            <person name="Kuo A."/>
            <person name="Lipzen A."/>
            <person name="Pangilinan J."/>
            <person name="Dilworth D."/>
            <person name="Sandor L."/>
            <person name="Poggeler S."/>
            <person name="Barry K."/>
            <person name="Grigoriev I.V."/>
            <person name="Nowrousian M."/>
        </authorList>
    </citation>
    <scope>NUCLEOTIDE SEQUENCE [LARGE SCALE GENOMIC DNA]</scope>
    <source>
        <strain evidence="2 3">CBS 389.68</strain>
    </source>
</reference>
<feature type="compositionally biased region" description="Basic and acidic residues" evidence="1">
    <location>
        <begin position="71"/>
        <end position="86"/>
    </location>
</feature>
<protein>
    <submittedName>
        <fullName evidence="2">Uncharacterized protein</fullName>
    </submittedName>
</protein>
<evidence type="ECO:0000256" key="1">
    <source>
        <dbReference type="SAM" id="MobiDB-lite"/>
    </source>
</evidence>
<proteinExistence type="predicted"/>
<dbReference type="AlphaFoldDB" id="A0A4V3SIQ1"/>
<name>A0A4V3SIQ1_9PEZI</name>
<evidence type="ECO:0000313" key="2">
    <source>
        <dbReference type="EMBL" id="TGZ80955.1"/>
    </source>
</evidence>
<evidence type="ECO:0000313" key="3">
    <source>
        <dbReference type="Proteomes" id="UP000298138"/>
    </source>
</evidence>
<feature type="region of interest" description="Disordered" evidence="1">
    <location>
        <begin position="1"/>
        <end position="23"/>
    </location>
</feature>
<gene>
    <name evidence="2" type="ORF">EX30DRAFT_45699</name>
</gene>
<sequence>MAGATDKDWIQANQPQIHGSSTANMYSSYRRRYGEVDRELEEAEVVKGANRLVRTYGKGLRGSKLERVRDADDAGVEEIARVDPKRARGPGTDSDSAGYPKELRAHHKVLTVRREREQEALELERG</sequence>
<accession>A0A4V3SIQ1</accession>
<organism evidence="2 3">
    <name type="scientific">Ascodesmis nigricans</name>
    <dbReference type="NCBI Taxonomy" id="341454"/>
    <lineage>
        <taxon>Eukaryota</taxon>
        <taxon>Fungi</taxon>
        <taxon>Dikarya</taxon>
        <taxon>Ascomycota</taxon>
        <taxon>Pezizomycotina</taxon>
        <taxon>Pezizomycetes</taxon>
        <taxon>Pezizales</taxon>
        <taxon>Ascodesmidaceae</taxon>
        <taxon>Ascodesmis</taxon>
    </lineage>
</organism>